<name>C5TCG3_ACIDE</name>
<gene>
    <name evidence="2" type="ORF">AcdelDRAFT_4594</name>
</gene>
<dbReference type="NCBIfam" id="TIGR04174">
    <property type="entry name" value="IPTL_CTERM"/>
    <property type="match status" value="1"/>
</dbReference>
<dbReference type="EMBL" id="ACQT01000453">
    <property type="protein sequence ID" value="EER57835.1"/>
    <property type="molecule type" value="Genomic_DNA"/>
</dbReference>
<dbReference type="RefSeq" id="WP_005800941.1">
    <property type="nucleotide sequence ID" value="NZ_ACQT01000453.1"/>
</dbReference>
<dbReference type="OrthoDB" id="8613264at2"/>
<protein>
    <recommendedName>
        <fullName evidence="1">IPTL-CTERM protein sorting domain-containing protein</fullName>
    </recommendedName>
</protein>
<dbReference type="InterPro" id="IPR026442">
    <property type="entry name" value="IPTL_CTERM"/>
</dbReference>
<feature type="non-terminal residue" evidence="2">
    <location>
        <position position="1"/>
    </location>
</feature>
<proteinExistence type="predicted"/>
<comment type="caution">
    <text evidence="2">The sequence shown here is derived from an EMBL/GenBank/DDBJ whole genome shotgun (WGS) entry which is preliminary data.</text>
</comment>
<dbReference type="PATRIC" id="fig|573060.9.peg.316"/>
<dbReference type="Pfam" id="PF18203">
    <property type="entry name" value="IPTL-CTERM"/>
    <property type="match status" value="1"/>
</dbReference>
<evidence type="ECO:0000259" key="1">
    <source>
        <dbReference type="Pfam" id="PF18203"/>
    </source>
</evidence>
<keyword evidence="3" id="KW-1185">Reference proteome</keyword>
<dbReference type="SUPFAM" id="SSF51126">
    <property type="entry name" value="Pectin lyase-like"/>
    <property type="match status" value="1"/>
</dbReference>
<feature type="domain" description="IPTL-CTERM protein sorting" evidence="1">
    <location>
        <begin position="198"/>
        <end position="225"/>
    </location>
</feature>
<evidence type="ECO:0000313" key="2">
    <source>
        <dbReference type="EMBL" id="EER57835.1"/>
    </source>
</evidence>
<dbReference type="InterPro" id="IPR011050">
    <property type="entry name" value="Pectin_lyase_fold/virulence"/>
</dbReference>
<evidence type="ECO:0000313" key="3">
    <source>
        <dbReference type="Proteomes" id="UP000003856"/>
    </source>
</evidence>
<accession>C5TCG3</accession>
<organism evidence="2 3">
    <name type="scientific">Acidovorax delafieldii 2AN</name>
    <dbReference type="NCBI Taxonomy" id="573060"/>
    <lineage>
        <taxon>Bacteria</taxon>
        <taxon>Pseudomonadati</taxon>
        <taxon>Pseudomonadota</taxon>
        <taxon>Betaproteobacteria</taxon>
        <taxon>Burkholderiales</taxon>
        <taxon>Comamonadaceae</taxon>
        <taxon>Acidovorax</taxon>
    </lineage>
</organism>
<dbReference type="Proteomes" id="UP000003856">
    <property type="component" value="Unassembled WGS sequence"/>
</dbReference>
<dbReference type="AlphaFoldDB" id="C5TCG3"/>
<reference evidence="2 3" key="1">
    <citation type="submission" date="2009-05" db="EMBL/GenBank/DDBJ databases">
        <title>The draft genome of Acidovorax delafieldii 2AN.</title>
        <authorList>
            <consortium name="US DOE Joint Genome Institute (JGI-PGF)"/>
            <person name="Lucas S."/>
            <person name="Copeland A."/>
            <person name="Lapidus A."/>
            <person name="Glavina del Rio T."/>
            <person name="Tice H."/>
            <person name="Bruce D."/>
            <person name="Goodwin L."/>
            <person name="Pitluck S."/>
            <person name="Larimer F."/>
            <person name="Land M.L."/>
            <person name="Hauser L."/>
            <person name="Shelobolina E.S."/>
            <person name="Picardal F."/>
            <person name="Roden E."/>
            <person name="Emerson D."/>
        </authorList>
    </citation>
    <scope>NUCLEOTIDE SEQUENCE [LARGE SCALE GENOMIC DNA]</scope>
    <source>
        <strain evidence="2 3">2AN</strain>
    </source>
</reference>
<sequence>NTIRASGTVAAGTVGGYTASAVVFDGTTNNTLDLTAATVNGTVRAFGAGNTLSGDGTIHGALLLNNGKLAPGHSIGTITVVGTASLTGMTYNAEIDATTSTADLLWVMDSGPLGTPGTADVTGATLNVSNLSGTPAVGQTFTVLHTTAGITGTFTLGTLPAGVTSASLAYPLVGGVAQQAVLTITGVTPPPPAPGGAASIPTLSEWGVAALSLLLAGGMLWQRRRGRI</sequence>